<dbReference type="PATRIC" id="fig|1288298.3.peg.1591"/>
<reference evidence="1 2" key="1">
    <citation type="submission" date="2013-01" db="EMBL/GenBank/DDBJ databases">
        <authorList>
            <person name="Fiebig A."/>
            <person name="Goeker M."/>
            <person name="Klenk H.-P.P."/>
        </authorList>
    </citation>
    <scope>NUCLEOTIDE SEQUENCE [LARGE SCALE GENOMIC DNA]</scope>
    <source>
        <strain evidence="1 2">DSM 17069</strain>
    </source>
</reference>
<gene>
    <name evidence="1" type="ORF">rosmuc_01580</name>
</gene>
<dbReference type="STRING" id="215743.ROSMUCSMR3_00165"/>
<organism evidence="1 2">
    <name type="scientific">Roseovarius mucosus DSM 17069</name>
    <dbReference type="NCBI Taxonomy" id="1288298"/>
    <lineage>
        <taxon>Bacteria</taxon>
        <taxon>Pseudomonadati</taxon>
        <taxon>Pseudomonadota</taxon>
        <taxon>Alphaproteobacteria</taxon>
        <taxon>Rhodobacterales</taxon>
        <taxon>Roseobacteraceae</taxon>
        <taxon>Roseovarius</taxon>
    </lineage>
</organism>
<dbReference type="EMBL" id="AONH01000007">
    <property type="protein sequence ID" value="KGM88742.1"/>
    <property type="molecule type" value="Genomic_DNA"/>
</dbReference>
<comment type="caution">
    <text evidence="1">The sequence shown here is derived from an EMBL/GenBank/DDBJ whole genome shotgun (WGS) entry which is preliminary data.</text>
</comment>
<dbReference type="eggNOG" id="ENOG502ZT4K">
    <property type="taxonomic scope" value="Bacteria"/>
</dbReference>
<dbReference type="OrthoDB" id="7745929at2"/>
<protein>
    <submittedName>
        <fullName evidence="1">Type IV pilus biogenesis</fullName>
    </submittedName>
</protein>
<dbReference type="RefSeq" id="WP_037271735.1">
    <property type="nucleotide sequence ID" value="NZ_KN293978.2"/>
</dbReference>
<evidence type="ECO:0000313" key="1">
    <source>
        <dbReference type="EMBL" id="KGM88742.1"/>
    </source>
</evidence>
<proteinExistence type="predicted"/>
<sequence>MTEHTETPAATLEAATQHDALPDARLTLVGTLHGPSHARALLRIGNAVHTVEVGTSLGSAKVTAIGEGVVILARSGRSERLSLPAS</sequence>
<dbReference type="Proteomes" id="UP000030021">
    <property type="component" value="Unassembled WGS sequence"/>
</dbReference>
<evidence type="ECO:0000313" key="2">
    <source>
        <dbReference type="Proteomes" id="UP000030021"/>
    </source>
</evidence>
<dbReference type="Gene3D" id="2.30.30.830">
    <property type="match status" value="1"/>
</dbReference>
<dbReference type="AlphaFoldDB" id="A0A0A0HLM9"/>
<accession>A0A0A0HLM9</accession>
<dbReference type="HOGENOM" id="CLU_2495936_0_0_5"/>
<name>A0A0A0HLM9_9RHOB</name>